<feature type="region of interest" description="Disordered" evidence="1">
    <location>
        <begin position="1"/>
        <end position="20"/>
    </location>
</feature>
<protein>
    <submittedName>
        <fullName evidence="2">Uncharacterized protein</fullName>
    </submittedName>
</protein>
<feature type="compositionally biased region" description="Polar residues" evidence="1">
    <location>
        <begin position="9"/>
        <end position="20"/>
    </location>
</feature>
<sequence length="20" mass="2017">MALLKQLGPTATSTPNMAAT</sequence>
<dbReference type="EMBL" id="AWWV01008463">
    <property type="protein sequence ID" value="OMO90358.1"/>
    <property type="molecule type" value="Genomic_DNA"/>
</dbReference>
<evidence type="ECO:0000313" key="2">
    <source>
        <dbReference type="EMBL" id="OMO90358.1"/>
    </source>
</evidence>
<comment type="caution">
    <text evidence="2">The sequence shown here is derived from an EMBL/GenBank/DDBJ whole genome shotgun (WGS) entry which is preliminary data.</text>
</comment>
<evidence type="ECO:0000256" key="1">
    <source>
        <dbReference type="SAM" id="MobiDB-lite"/>
    </source>
</evidence>
<organism evidence="2 3">
    <name type="scientific">Corchorus capsularis</name>
    <name type="common">Jute</name>
    <dbReference type="NCBI Taxonomy" id="210143"/>
    <lineage>
        <taxon>Eukaryota</taxon>
        <taxon>Viridiplantae</taxon>
        <taxon>Streptophyta</taxon>
        <taxon>Embryophyta</taxon>
        <taxon>Tracheophyta</taxon>
        <taxon>Spermatophyta</taxon>
        <taxon>Magnoliopsida</taxon>
        <taxon>eudicotyledons</taxon>
        <taxon>Gunneridae</taxon>
        <taxon>Pentapetalae</taxon>
        <taxon>rosids</taxon>
        <taxon>malvids</taxon>
        <taxon>Malvales</taxon>
        <taxon>Malvaceae</taxon>
        <taxon>Grewioideae</taxon>
        <taxon>Apeibeae</taxon>
        <taxon>Corchorus</taxon>
    </lineage>
</organism>
<gene>
    <name evidence="2" type="ORF">CCACVL1_07394</name>
</gene>
<reference evidence="2 3" key="1">
    <citation type="submission" date="2013-09" db="EMBL/GenBank/DDBJ databases">
        <title>Corchorus capsularis genome sequencing.</title>
        <authorList>
            <person name="Alam M."/>
            <person name="Haque M.S."/>
            <person name="Islam M.S."/>
            <person name="Emdad E.M."/>
            <person name="Islam M.M."/>
            <person name="Ahmed B."/>
            <person name="Halim A."/>
            <person name="Hossen Q.M.M."/>
            <person name="Hossain M.Z."/>
            <person name="Ahmed R."/>
            <person name="Khan M.M."/>
            <person name="Islam R."/>
            <person name="Rashid M.M."/>
            <person name="Khan S.A."/>
            <person name="Rahman M.S."/>
            <person name="Alam M."/>
        </authorList>
    </citation>
    <scope>NUCLEOTIDE SEQUENCE [LARGE SCALE GENOMIC DNA]</scope>
    <source>
        <strain evidence="3">cv. CVL-1</strain>
        <tissue evidence="2">Whole seedling</tissue>
    </source>
</reference>
<keyword evidence="3" id="KW-1185">Reference proteome</keyword>
<accession>A0A1R3J695</accession>
<proteinExistence type="predicted"/>
<dbReference type="AlphaFoldDB" id="A0A1R3J695"/>
<name>A0A1R3J695_COCAP</name>
<evidence type="ECO:0000313" key="3">
    <source>
        <dbReference type="Proteomes" id="UP000188268"/>
    </source>
</evidence>
<dbReference type="Proteomes" id="UP000188268">
    <property type="component" value="Unassembled WGS sequence"/>
</dbReference>